<dbReference type="AlphaFoldDB" id="K9YSJ2"/>
<gene>
    <name evidence="1" type="ORF">Dacsa_0276</name>
</gene>
<dbReference type="Proteomes" id="UP000010482">
    <property type="component" value="Chromosome"/>
</dbReference>
<dbReference type="Gene3D" id="1.20.1220.20">
    <property type="entry name" value="Uncharcterised protein PF01724"/>
    <property type="match status" value="1"/>
</dbReference>
<dbReference type="PATRIC" id="fig|13035.3.peg.320"/>
<sequence>MNIKTEYDRDFYAWINQNVSLLREGRLSEIDAEHIAEELESMGKRDRRQLRSRLQVLLMHLLKWQYQPEKQSQSWLRTIEHQRDEIEALLLDSQTF</sequence>
<dbReference type="STRING" id="13035.Dacsa_0276"/>
<evidence type="ECO:0008006" key="3">
    <source>
        <dbReference type="Google" id="ProtNLM"/>
    </source>
</evidence>
<keyword evidence="2" id="KW-1185">Reference proteome</keyword>
<evidence type="ECO:0000313" key="1">
    <source>
        <dbReference type="EMBL" id="AFZ49083.1"/>
    </source>
</evidence>
<reference evidence="1" key="1">
    <citation type="submission" date="2012-04" db="EMBL/GenBank/DDBJ databases">
        <title>Finished genome of Dactylococcopsis salina PCC 8305.</title>
        <authorList>
            <consortium name="US DOE Joint Genome Institute"/>
            <person name="Gugger M."/>
            <person name="Coursin T."/>
            <person name="Rippka R."/>
            <person name="Tandeau De Marsac N."/>
            <person name="Huntemann M."/>
            <person name="Wei C.-L."/>
            <person name="Han J."/>
            <person name="Detter J.C."/>
            <person name="Han C."/>
            <person name="Tapia R."/>
            <person name="Daligault H."/>
            <person name="Chen A."/>
            <person name="Krypides N."/>
            <person name="Mavromatis K."/>
            <person name="Markowitz V."/>
            <person name="Szeto E."/>
            <person name="Ivanova N."/>
            <person name="Ovchinnikova G."/>
            <person name="Pagani I."/>
            <person name="Pati A."/>
            <person name="Goodwin L."/>
            <person name="Peters L."/>
            <person name="Pitluck S."/>
            <person name="Woyke T."/>
            <person name="Kerfeld C."/>
        </authorList>
    </citation>
    <scope>NUCLEOTIDE SEQUENCE [LARGE SCALE GENOMIC DNA]</scope>
    <source>
        <strain evidence="1">PCC 8305</strain>
    </source>
</reference>
<organism evidence="1 2">
    <name type="scientific">Dactylococcopsis salina (strain PCC 8305)</name>
    <name type="common">Myxobactron salinum</name>
    <dbReference type="NCBI Taxonomy" id="13035"/>
    <lineage>
        <taxon>Bacteria</taxon>
        <taxon>Bacillati</taxon>
        <taxon>Cyanobacteriota</taxon>
        <taxon>Cyanophyceae</taxon>
        <taxon>Nodosilineales</taxon>
        <taxon>Cymatolegaceae</taxon>
        <taxon>Dactylococcopsis</taxon>
    </lineage>
</organism>
<proteinExistence type="predicted"/>
<accession>K9YSJ2</accession>
<dbReference type="Pfam" id="PF01724">
    <property type="entry name" value="DUF29"/>
    <property type="match status" value="1"/>
</dbReference>
<dbReference type="EMBL" id="CP003944">
    <property type="protein sequence ID" value="AFZ49083.1"/>
    <property type="molecule type" value="Genomic_DNA"/>
</dbReference>
<dbReference type="KEGG" id="dsl:Dacsa_0276"/>
<dbReference type="HOGENOM" id="CLU_116670_3_0_3"/>
<dbReference type="RefSeq" id="WP_015228096.1">
    <property type="nucleotide sequence ID" value="NC_019780.1"/>
</dbReference>
<dbReference type="eggNOG" id="COG0639">
    <property type="taxonomic scope" value="Bacteria"/>
</dbReference>
<name>K9YSJ2_DACS8</name>
<evidence type="ECO:0000313" key="2">
    <source>
        <dbReference type="Proteomes" id="UP000010482"/>
    </source>
</evidence>
<dbReference type="PANTHER" id="PTHR34235">
    <property type="entry name" value="SLR1203 PROTEIN-RELATED"/>
    <property type="match status" value="1"/>
</dbReference>
<dbReference type="InterPro" id="IPR002636">
    <property type="entry name" value="DUF29"/>
</dbReference>
<dbReference type="OrthoDB" id="5769308at2"/>
<protein>
    <recommendedName>
        <fullName evidence="3">DUF29 domain-containing protein</fullName>
    </recommendedName>
</protein>